<proteinExistence type="predicted"/>
<name>A0A7W6P0A2_9HYPH</name>
<comment type="caution">
    <text evidence="5">The sequence shown here is derived from an EMBL/GenBank/DDBJ whole genome shotgun (WGS) entry which is preliminary data.</text>
</comment>
<dbReference type="EC" id="2.7.7.65" evidence="1"/>
<feature type="transmembrane region" description="Helical" evidence="3">
    <location>
        <begin position="164"/>
        <end position="184"/>
    </location>
</feature>
<dbReference type="NCBIfam" id="TIGR00254">
    <property type="entry name" value="GGDEF"/>
    <property type="match status" value="1"/>
</dbReference>
<evidence type="ECO:0000256" key="3">
    <source>
        <dbReference type="SAM" id="Phobius"/>
    </source>
</evidence>
<protein>
    <recommendedName>
        <fullName evidence="1">diguanylate cyclase</fullName>
        <ecNumber evidence="1">2.7.7.65</ecNumber>
    </recommendedName>
</protein>
<dbReference type="InterPro" id="IPR000160">
    <property type="entry name" value="GGDEF_dom"/>
</dbReference>
<reference evidence="5 6" key="1">
    <citation type="submission" date="2020-08" db="EMBL/GenBank/DDBJ databases">
        <title>Genomic Encyclopedia of Type Strains, Phase IV (KMG-IV): sequencing the most valuable type-strain genomes for metagenomic binning, comparative biology and taxonomic classification.</title>
        <authorList>
            <person name="Goeker M."/>
        </authorList>
    </citation>
    <scope>NUCLEOTIDE SEQUENCE [LARGE SCALE GENOMIC DNA]</scope>
    <source>
        <strain evidence="5 6">DSM 26385</strain>
    </source>
</reference>
<evidence type="ECO:0000259" key="4">
    <source>
        <dbReference type="PROSITE" id="PS50887"/>
    </source>
</evidence>
<keyword evidence="6" id="KW-1185">Reference proteome</keyword>
<dbReference type="Proteomes" id="UP000584824">
    <property type="component" value="Unassembled WGS sequence"/>
</dbReference>
<comment type="catalytic activity">
    <reaction evidence="2">
        <text>2 GTP = 3',3'-c-di-GMP + 2 diphosphate</text>
        <dbReference type="Rhea" id="RHEA:24898"/>
        <dbReference type="ChEBI" id="CHEBI:33019"/>
        <dbReference type="ChEBI" id="CHEBI:37565"/>
        <dbReference type="ChEBI" id="CHEBI:58805"/>
        <dbReference type="EC" id="2.7.7.65"/>
    </reaction>
</comment>
<dbReference type="InterPro" id="IPR029787">
    <property type="entry name" value="Nucleotide_cyclase"/>
</dbReference>
<dbReference type="RefSeq" id="WP_183788447.1">
    <property type="nucleotide sequence ID" value="NZ_JACIDU010000001.1"/>
</dbReference>
<dbReference type="SUPFAM" id="SSF55073">
    <property type="entry name" value="Nucleotide cyclase"/>
    <property type="match status" value="1"/>
</dbReference>
<dbReference type="Gene3D" id="3.30.70.270">
    <property type="match status" value="1"/>
</dbReference>
<evidence type="ECO:0000256" key="2">
    <source>
        <dbReference type="ARBA" id="ARBA00034247"/>
    </source>
</evidence>
<dbReference type="InterPro" id="IPR043128">
    <property type="entry name" value="Rev_trsase/Diguanyl_cyclase"/>
</dbReference>
<feature type="transmembrane region" description="Helical" evidence="3">
    <location>
        <begin position="53"/>
        <end position="72"/>
    </location>
</feature>
<feature type="transmembrane region" description="Helical" evidence="3">
    <location>
        <begin position="79"/>
        <end position="98"/>
    </location>
</feature>
<dbReference type="Pfam" id="PF00990">
    <property type="entry name" value="GGDEF"/>
    <property type="match status" value="1"/>
</dbReference>
<keyword evidence="3" id="KW-0812">Transmembrane</keyword>
<evidence type="ECO:0000313" key="5">
    <source>
        <dbReference type="EMBL" id="MBB4101646.1"/>
    </source>
</evidence>
<sequence>MILQHTHPALAMFPRISIRQSFRNAFFKGAVVSVPALALQALLLVWVGQAAWALLPVAVILLVSTAYTVIAHAADRRPLAATAITIGFAVAYSLVMALGFGGPFGFHFLLIAFLPVALASERAGDVGKWAAAAALCFFTLWIEFRDGGAFLLHSEAMVTQASLFRFVNMALAFLLLAAFIRIALDFKREDMRRDAPAIASPRLGGVQPDRRRLTDAVSKPHLHFMEPDRVFSVIVLEVDHHAAIAEIFGRFIAEQVARQASAMILGKVRETDMISRRGRRTFLIFLPETVEEEACVVAERIRTAIAELPLRVGDLSLRVSVTLGIAQSRASDDIAIAIADAERAMASGHAAGRNRTMLAGLL</sequence>
<keyword evidence="3" id="KW-1133">Transmembrane helix</keyword>
<keyword evidence="3" id="KW-0472">Membrane</keyword>
<accession>A0A7W6P0A2</accession>
<organism evidence="5 6">
    <name type="scientific">Allorhizobium borbori</name>
    <dbReference type="NCBI Taxonomy" id="485907"/>
    <lineage>
        <taxon>Bacteria</taxon>
        <taxon>Pseudomonadati</taxon>
        <taxon>Pseudomonadota</taxon>
        <taxon>Alphaproteobacteria</taxon>
        <taxon>Hyphomicrobiales</taxon>
        <taxon>Rhizobiaceae</taxon>
        <taxon>Rhizobium/Agrobacterium group</taxon>
        <taxon>Allorhizobium</taxon>
    </lineage>
</organism>
<dbReference type="PROSITE" id="PS50887">
    <property type="entry name" value="GGDEF"/>
    <property type="match status" value="1"/>
</dbReference>
<evidence type="ECO:0000313" key="6">
    <source>
        <dbReference type="Proteomes" id="UP000584824"/>
    </source>
</evidence>
<gene>
    <name evidence="5" type="ORF">GGQ66_000162</name>
</gene>
<dbReference type="InterPro" id="IPR050469">
    <property type="entry name" value="Diguanylate_Cyclase"/>
</dbReference>
<feature type="transmembrane region" description="Helical" evidence="3">
    <location>
        <begin position="25"/>
        <end position="47"/>
    </location>
</feature>
<dbReference type="PANTHER" id="PTHR45138:SF9">
    <property type="entry name" value="DIGUANYLATE CYCLASE DGCM-RELATED"/>
    <property type="match status" value="1"/>
</dbReference>
<evidence type="ECO:0000256" key="1">
    <source>
        <dbReference type="ARBA" id="ARBA00012528"/>
    </source>
</evidence>
<dbReference type="GO" id="GO:0052621">
    <property type="term" value="F:diguanylate cyclase activity"/>
    <property type="evidence" value="ECO:0007669"/>
    <property type="project" value="UniProtKB-EC"/>
</dbReference>
<feature type="domain" description="GGDEF" evidence="4">
    <location>
        <begin position="229"/>
        <end position="361"/>
    </location>
</feature>
<dbReference type="PANTHER" id="PTHR45138">
    <property type="entry name" value="REGULATORY COMPONENTS OF SENSORY TRANSDUCTION SYSTEM"/>
    <property type="match status" value="1"/>
</dbReference>
<dbReference type="AlphaFoldDB" id="A0A7W6P0A2"/>
<dbReference type="EMBL" id="JACIDU010000001">
    <property type="protein sequence ID" value="MBB4101646.1"/>
    <property type="molecule type" value="Genomic_DNA"/>
</dbReference>
<dbReference type="SMART" id="SM00267">
    <property type="entry name" value="GGDEF"/>
    <property type="match status" value="1"/>
</dbReference>